<feature type="compositionally biased region" description="Low complexity" evidence="1">
    <location>
        <begin position="176"/>
        <end position="188"/>
    </location>
</feature>
<proteinExistence type="predicted"/>
<protein>
    <submittedName>
        <fullName evidence="2">Wsv079-like protein</fullName>
    </submittedName>
</protein>
<accession>A0A9C7BN03</accession>
<dbReference type="EMBL" id="LC738880">
    <property type="protein sequence ID" value="BDT63013.1"/>
    <property type="molecule type" value="Genomic_DNA"/>
</dbReference>
<organism evidence="2">
    <name type="scientific">Trachysalambria curvirostris nimavirus</name>
    <dbReference type="NCBI Taxonomy" id="2984282"/>
    <lineage>
        <taxon>Viruses</taxon>
        <taxon>Viruses incertae sedis</taxon>
        <taxon>Naldaviricetes</taxon>
        <taxon>Nimaviridae</taxon>
    </lineage>
</organism>
<feature type="compositionally biased region" description="Acidic residues" evidence="1">
    <location>
        <begin position="314"/>
        <end position="324"/>
    </location>
</feature>
<feature type="region of interest" description="Disordered" evidence="1">
    <location>
        <begin position="210"/>
        <end position="348"/>
    </location>
</feature>
<feature type="compositionally biased region" description="Acidic residues" evidence="1">
    <location>
        <begin position="218"/>
        <end position="231"/>
    </location>
</feature>
<reference evidence="2" key="1">
    <citation type="submission" date="2022-10" db="EMBL/GenBank/DDBJ databases">
        <title>Genome sequences of endogenous nimaviruses in decapod crustaceans.</title>
        <authorList>
            <person name="Kawato S."/>
            <person name="Nozaki R."/>
            <person name="Kondo H."/>
            <person name="Hirono I."/>
        </authorList>
    </citation>
    <scope>NUCLEOTIDE SEQUENCE</scope>
    <source>
        <strain evidence="2">Ube2021</strain>
    </source>
</reference>
<evidence type="ECO:0000313" key="2">
    <source>
        <dbReference type="EMBL" id="BDT63013.1"/>
    </source>
</evidence>
<sequence>MPCCKITLHLECLSVYRFRRDSSGLPAYRNCMVCKEYIPAPFIFREAFRRQKDYTLQEAYIRNCGESLIDTHLIEHKKAFPDYFCNYRDPDMSIGGHLHEIRASLATFCLTEMREEINAYGEDAFIENNESVRRSFYKDLAEMRVSRPKRFKSMFALDLYDSAIEDLAAINQYNRSTSSSPVPDDSSTGEMDSDNEDLFVCYSSPLPSLATNHGTVDSDGETADRDEEDFPDLINGPLPADRDEEDFPDLTDGPLPADRDEEDFPDLINGPLPADRDEEDFPDLINGPLPPVPAFSSESSRPPLPSSTTHNISEDEDQDSDFDLPDILPTPVSTEPRRRKKKNSKERKIANIDKMLDRQENVMKSFWARRVRISTTCAHSLSRLLNDQREAVRKTQKYLSRRHVHVSHNPRAGRFRNRITKSNACILQLERDIKQVYIHLQKMKRKINS</sequence>
<name>A0A9C7BN03_9VIRU</name>
<feature type="region of interest" description="Disordered" evidence="1">
    <location>
        <begin position="175"/>
        <end position="195"/>
    </location>
</feature>
<evidence type="ECO:0000256" key="1">
    <source>
        <dbReference type="SAM" id="MobiDB-lite"/>
    </source>
</evidence>